<organism evidence="1 2">
    <name type="scientific">Gigaspora rosea</name>
    <dbReference type="NCBI Taxonomy" id="44941"/>
    <lineage>
        <taxon>Eukaryota</taxon>
        <taxon>Fungi</taxon>
        <taxon>Fungi incertae sedis</taxon>
        <taxon>Mucoromycota</taxon>
        <taxon>Glomeromycotina</taxon>
        <taxon>Glomeromycetes</taxon>
        <taxon>Diversisporales</taxon>
        <taxon>Gigasporaceae</taxon>
        <taxon>Gigaspora</taxon>
    </lineage>
</organism>
<accession>A0A397W691</accession>
<comment type="caution">
    <text evidence="1">The sequence shown here is derived from an EMBL/GenBank/DDBJ whole genome shotgun (WGS) entry which is preliminary data.</text>
</comment>
<dbReference type="Proteomes" id="UP000266673">
    <property type="component" value="Unassembled WGS sequence"/>
</dbReference>
<dbReference type="Gene3D" id="1.20.120.20">
    <property type="entry name" value="Apolipoprotein"/>
    <property type="match status" value="1"/>
</dbReference>
<keyword evidence="2" id="KW-1185">Reference proteome</keyword>
<name>A0A397W691_9GLOM</name>
<dbReference type="OrthoDB" id="10323629at2759"/>
<evidence type="ECO:0000313" key="1">
    <source>
        <dbReference type="EMBL" id="RIB29788.1"/>
    </source>
</evidence>
<evidence type="ECO:0000313" key="2">
    <source>
        <dbReference type="Proteomes" id="UP000266673"/>
    </source>
</evidence>
<gene>
    <name evidence="1" type="ORF">C2G38_2027421</name>
</gene>
<protein>
    <submittedName>
        <fullName evidence="1">Uncharacterized protein</fullName>
    </submittedName>
</protein>
<reference evidence="1 2" key="1">
    <citation type="submission" date="2018-06" db="EMBL/GenBank/DDBJ databases">
        <title>Comparative genomics reveals the genomic features of Rhizophagus irregularis, R. cerebriforme, R. diaphanum and Gigaspora rosea, and their symbiotic lifestyle signature.</title>
        <authorList>
            <person name="Morin E."/>
            <person name="San Clemente H."/>
            <person name="Chen E.C.H."/>
            <person name="De La Providencia I."/>
            <person name="Hainaut M."/>
            <person name="Kuo A."/>
            <person name="Kohler A."/>
            <person name="Murat C."/>
            <person name="Tang N."/>
            <person name="Roy S."/>
            <person name="Loubradou J."/>
            <person name="Henrissat B."/>
            <person name="Grigoriev I.V."/>
            <person name="Corradi N."/>
            <person name="Roux C."/>
            <person name="Martin F.M."/>
        </authorList>
    </citation>
    <scope>NUCLEOTIDE SEQUENCE [LARGE SCALE GENOMIC DNA]</scope>
    <source>
        <strain evidence="1 2">DAOM 194757</strain>
    </source>
</reference>
<dbReference type="AlphaFoldDB" id="A0A397W691"/>
<dbReference type="InterPro" id="IPR038213">
    <property type="entry name" value="IFI6/IFI27-like_sf"/>
</dbReference>
<dbReference type="EMBL" id="QKWP01000029">
    <property type="protein sequence ID" value="RIB29788.1"/>
    <property type="molecule type" value="Genomic_DNA"/>
</dbReference>
<proteinExistence type="predicted"/>
<sequence>MIRFPYFELNENKMKQHIVDNVEVQNFTNKMTKHIIDNLEVQNFASKVRQHIDDNKSLLEKSIAEVQDSANKVKHLIVYNPEIQNFASKMKQHIDDNKPILEKIIAEIQNSANNVKQNLVYNPEVQDFASNVKQYITEVQVSANRVNQQIPELEKITTEVQDSTNRMRQHFVNKQPELKRMFLEPSPKKVAASLAIGYFFGPQITYSALNSLGFGPEGILKHSVAAWAMSLHKAATPPGGIIAISQSFTATSLPFVRSFLSVKTLIGTATAYCSISAIEAIYILSQP</sequence>
<dbReference type="Gene3D" id="6.10.110.10">
    <property type="match status" value="1"/>
</dbReference>